<accession>A0A8C4K6N7</accession>
<dbReference type="AlphaFoldDB" id="A0A8C4K6N7"/>
<dbReference type="Ensembl" id="ENSDNVT00000022040.1">
    <property type="protein sequence ID" value="ENSDNVP00000018301.1"/>
    <property type="gene ID" value="ENSDNVG00000012806.1"/>
</dbReference>
<name>A0A8C4K6N7_DRONO</name>
<reference evidence="1" key="2">
    <citation type="submission" date="2025-09" db="UniProtKB">
        <authorList>
            <consortium name="Ensembl"/>
        </authorList>
    </citation>
    <scope>IDENTIFICATION</scope>
</reference>
<organism evidence="1 2">
    <name type="scientific">Dromaius novaehollandiae</name>
    <name type="common">Emu</name>
    <dbReference type="NCBI Taxonomy" id="8790"/>
    <lineage>
        <taxon>Eukaryota</taxon>
        <taxon>Metazoa</taxon>
        <taxon>Chordata</taxon>
        <taxon>Craniata</taxon>
        <taxon>Vertebrata</taxon>
        <taxon>Euteleostomi</taxon>
        <taxon>Archelosauria</taxon>
        <taxon>Archosauria</taxon>
        <taxon>Dinosauria</taxon>
        <taxon>Saurischia</taxon>
        <taxon>Theropoda</taxon>
        <taxon>Coelurosauria</taxon>
        <taxon>Aves</taxon>
        <taxon>Palaeognathae</taxon>
        <taxon>Casuariiformes</taxon>
        <taxon>Dromaiidae</taxon>
        <taxon>Dromaius</taxon>
    </lineage>
</organism>
<evidence type="ECO:0000313" key="1">
    <source>
        <dbReference type="Ensembl" id="ENSDNVP00000018301.1"/>
    </source>
</evidence>
<dbReference type="Proteomes" id="UP000694423">
    <property type="component" value="Unplaced"/>
</dbReference>
<proteinExistence type="predicted"/>
<keyword evidence="2" id="KW-1185">Reference proteome</keyword>
<sequence>MRTADSRNASARLVTELENRTVTSDIFCTEFCTAILLISLLLSARSNTLAFTLESSHLLASSCPDSCADLLFIMGAARGQNLDHPVRAHEMMLRVQKLNSEHYWHVRYNCCYCQELSECQNWSRG</sequence>
<protein>
    <submittedName>
        <fullName evidence="1">Uncharacterized protein</fullName>
    </submittedName>
</protein>
<reference evidence="1" key="1">
    <citation type="submission" date="2025-08" db="UniProtKB">
        <authorList>
            <consortium name="Ensembl"/>
        </authorList>
    </citation>
    <scope>IDENTIFICATION</scope>
</reference>
<evidence type="ECO:0000313" key="2">
    <source>
        <dbReference type="Proteomes" id="UP000694423"/>
    </source>
</evidence>